<reference evidence="8 9" key="1">
    <citation type="submission" date="2014-04" db="EMBL/GenBank/DDBJ databases">
        <authorList>
            <consortium name="DOE Joint Genome Institute"/>
            <person name="Kuo A."/>
            <person name="Ruytinx J."/>
            <person name="Rineau F."/>
            <person name="Colpaert J."/>
            <person name="Kohler A."/>
            <person name="Nagy L.G."/>
            <person name="Floudas D."/>
            <person name="Copeland A."/>
            <person name="Barry K.W."/>
            <person name="Cichocki N."/>
            <person name="Veneault-Fourrey C."/>
            <person name="LaButti K."/>
            <person name="Lindquist E.A."/>
            <person name="Lipzen A."/>
            <person name="Lundell T."/>
            <person name="Morin E."/>
            <person name="Murat C."/>
            <person name="Sun H."/>
            <person name="Tunlid A."/>
            <person name="Henrissat B."/>
            <person name="Grigoriev I.V."/>
            <person name="Hibbett D.S."/>
            <person name="Martin F."/>
            <person name="Nordberg H.P."/>
            <person name="Cantor M.N."/>
            <person name="Hua S.X."/>
        </authorList>
    </citation>
    <scope>NUCLEOTIDE SEQUENCE [LARGE SCALE GENOMIC DNA]</scope>
    <source>
        <strain evidence="8 9">UH-Slu-Lm8-n1</strain>
    </source>
</reference>
<dbReference type="GO" id="GO:0031625">
    <property type="term" value="F:ubiquitin protein ligase binding"/>
    <property type="evidence" value="ECO:0007669"/>
    <property type="project" value="InterPro"/>
</dbReference>
<dbReference type="SUPFAM" id="SSF75632">
    <property type="entry name" value="Cullin homology domain"/>
    <property type="match status" value="1"/>
</dbReference>
<dbReference type="InterPro" id="IPR036390">
    <property type="entry name" value="WH_DNA-bd_sf"/>
</dbReference>
<dbReference type="Gene3D" id="1.10.10.10">
    <property type="entry name" value="Winged helix-like DNA-binding domain superfamily/Winged helix DNA-binding domain"/>
    <property type="match status" value="1"/>
</dbReference>
<dbReference type="PANTHER" id="PTHR45957:SF1">
    <property type="entry name" value="ANAPHASE-PROMOTING COMPLEX SUBUNIT 2"/>
    <property type="match status" value="1"/>
</dbReference>
<dbReference type="SMART" id="SM01013">
    <property type="entry name" value="APC2"/>
    <property type="match status" value="1"/>
</dbReference>
<evidence type="ECO:0000256" key="5">
    <source>
        <dbReference type="ARBA" id="ARBA00023306"/>
    </source>
</evidence>
<dbReference type="GO" id="GO:0006511">
    <property type="term" value="P:ubiquitin-dependent protein catabolic process"/>
    <property type="evidence" value="ECO:0007669"/>
    <property type="project" value="InterPro"/>
</dbReference>
<name>A0A0C9ZB36_9AGAM</name>
<keyword evidence="2" id="KW-0132">Cell division</keyword>
<gene>
    <name evidence="8" type="ORF">CY34DRAFT_812712</name>
</gene>
<dbReference type="GO" id="GO:0070979">
    <property type="term" value="P:protein K11-linked ubiquitination"/>
    <property type="evidence" value="ECO:0007669"/>
    <property type="project" value="TreeGrafter"/>
</dbReference>
<reference evidence="9" key="2">
    <citation type="submission" date="2015-01" db="EMBL/GenBank/DDBJ databases">
        <title>Evolutionary Origins and Diversification of the Mycorrhizal Mutualists.</title>
        <authorList>
            <consortium name="DOE Joint Genome Institute"/>
            <consortium name="Mycorrhizal Genomics Consortium"/>
            <person name="Kohler A."/>
            <person name="Kuo A."/>
            <person name="Nagy L.G."/>
            <person name="Floudas D."/>
            <person name="Copeland A."/>
            <person name="Barry K.W."/>
            <person name="Cichocki N."/>
            <person name="Veneault-Fourrey C."/>
            <person name="LaButti K."/>
            <person name="Lindquist E.A."/>
            <person name="Lipzen A."/>
            <person name="Lundell T."/>
            <person name="Morin E."/>
            <person name="Murat C."/>
            <person name="Riley R."/>
            <person name="Ohm R."/>
            <person name="Sun H."/>
            <person name="Tunlid A."/>
            <person name="Henrissat B."/>
            <person name="Grigoriev I.V."/>
            <person name="Hibbett D.S."/>
            <person name="Martin F."/>
        </authorList>
    </citation>
    <scope>NUCLEOTIDE SEQUENCE [LARGE SCALE GENOMIC DNA]</scope>
    <source>
        <strain evidence="9">UH-Slu-Lm8-n1</strain>
    </source>
</reference>
<dbReference type="PANTHER" id="PTHR45957">
    <property type="entry name" value="ANAPHASE-PROMOTING COMPLEX SUBUNIT 2"/>
    <property type="match status" value="1"/>
</dbReference>
<keyword evidence="3" id="KW-0498">Mitosis</keyword>
<dbReference type="InterPro" id="IPR044554">
    <property type="entry name" value="ANAPC2"/>
</dbReference>
<keyword evidence="4" id="KW-0833">Ubl conjugation pathway</keyword>
<dbReference type="STRING" id="930992.A0A0C9ZB36"/>
<dbReference type="SMART" id="SM00182">
    <property type="entry name" value="CULLIN"/>
    <property type="match status" value="1"/>
</dbReference>
<dbReference type="Gene3D" id="1.20.1310.10">
    <property type="entry name" value="Cullin Repeats"/>
    <property type="match status" value="1"/>
</dbReference>
<dbReference type="InterPro" id="IPR016158">
    <property type="entry name" value="Cullin_homology"/>
</dbReference>
<dbReference type="InterPro" id="IPR036317">
    <property type="entry name" value="Cullin_homology_sf"/>
</dbReference>
<dbReference type="InterPro" id="IPR014786">
    <property type="entry name" value="ANAPC2_C"/>
</dbReference>
<evidence type="ECO:0000256" key="1">
    <source>
        <dbReference type="ARBA" id="ARBA00016068"/>
    </source>
</evidence>
<evidence type="ECO:0000256" key="3">
    <source>
        <dbReference type="ARBA" id="ARBA00022776"/>
    </source>
</evidence>
<proteinExistence type="inferred from homology"/>
<dbReference type="Pfam" id="PF08672">
    <property type="entry name" value="ANAPC2"/>
    <property type="match status" value="1"/>
</dbReference>
<dbReference type="Pfam" id="PF25773">
    <property type="entry name" value="TPR_ANAPC2"/>
    <property type="match status" value="1"/>
</dbReference>
<dbReference type="SUPFAM" id="SSF46785">
    <property type="entry name" value="Winged helix' DNA-binding domain"/>
    <property type="match status" value="1"/>
</dbReference>
<evidence type="ECO:0000256" key="2">
    <source>
        <dbReference type="ARBA" id="ARBA00022618"/>
    </source>
</evidence>
<comment type="similarity">
    <text evidence="6">Belongs to the cullin family.</text>
</comment>
<dbReference type="FunCoup" id="A0A0C9ZB36">
    <property type="interactions" value="445"/>
</dbReference>
<evidence type="ECO:0000313" key="8">
    <source>
        <dbReference type="EMBL" id="KIK34755.1"/>
    </source>
</evidence>
<dbReference type="GO" id="GO:0007091">
    <property type="term" value="P:metaphase/anaphase transition of mitotic cell cycle"/>
    <property type="evidence" value="ECO:0007669"/>
    <property type="project" value="TreeGrafter"/>
</dbReference>
<evidence type="ECO:0000313" key="9">
    <source>
        <dbReference type="Proteomes" id="UP000054485"/>
    </source>
</evidence>
<dbReference type="Proteomes" id="UP000054485">
    <property type="component" value="Unassembled WGS sequence"/>
</dbReference>
<dbReference type="Gene3D" id="3.30.230.130">
    <property type="entry name" value="Cullin, Chain C, Domain 2"/>
    <property type="match status" value="1"/>
</dbReference>
<sequence>MASAAVRAQVAAKWQESFNRLNRNEPGISGLLAFSEAWTLAIEFLKPRDLNDSAPQKQYDLNKVRAAFGVVGECRRLPVMMEVFLEDMRKSQHLITQEVEAYMTLYESNSDPEAIRSLVYRLVDWYNAWKPTADLGPTMISAYTLAFQTHVFSVLPPSFARGIKALVSATLQRTVSQSQDPQDRVLWQAFDTLSLIDRYETLIASIGYEYIESYVEETCAGKWSEPMLATLRAWMIDKIVPWMLYPFARGATNADEAKTMMQGVGSRFDFHMHKTLCNLRTKEIFDIIVDFPESMGALQDLKECLARVDQRADLVQALRHANNKRLLHPGADTKDILSHYVSTIKCLRIVDPPGVLLFKVADPTRRYLRDRPDTIRCIVASLVGDGESGDSLVDENDPIQPLQQPEMENYSDPEWNPEPIDAGPDFRASKSSDVISTIVSIYDTKDLFVKELQVLLAQRLLAVKDGNFDRERRNVEILKIRFGEAALQVCEVMLRDMTDSRRIDQHVQSQTASSMHPTIISRHFWPALESSNMVMPGQFQILQEKYAQEFSVFKPDKVLRWLPHLGRVHLELELEDRTLEADVPPLEAAFIELFSEKDVWTVDELVLRSGSVNRNAAVKALATWVDMHVLKEDSEGVFRLLSVTEGPTPGSRPQALKPAEAGELPPVMSVQQQQAEQMKIYWKFIEGMLTNLGSLPLDRIQSMLKFAPGYDRTVEQLGSFMEAARREGLVNAKDGMWRLGK</sequence>
<dbReference type="GO" id="GO:0005680">
    <property type="term" value="C:anaphase-promoting complex"/>
    <property type="evidence" value="ECO:0007669"/>
    <property type="project" value="TreeGrafter"/>
</dbReference>
<organism evidence="8 9">
    <name type="scientific">Suillus luteus UH-Slu-Lm8-n1</name>
    <dbReference type="NCBI Taxonomy" id="930992"/>
    <lineage>
        <taxon>Eukaryota</taxon>
        <taxon>Fungi</taxon>
        <taxon>Dikarya</taxon>
        <taxon>Basidiomycota</taxon>
        <taxon>Agaricomycotina</taxon>
        <taxon>Agaricomycetes</taxon>
        <taxon>Agaricomycetidae</taxon>
        <taxon>Boletales</taxon>
        <taxon>Suillineae</taxon>
        <taxon>Suillaceae</taxon>
        <taxon>Suillus</taxon>
    </lineage>
</organism>
<dbReference type="InterPro" id="IPR036388">
    <property type="entry name" value="WH-like_DNA-bd_sf"/>
</dbReference>
<dbReference type="PROSITE" id="PS50069">
    <property type="entry name" value="CULLIN_2"/>
    <property type="match status" value="1"/>
</dbReference>
<keyword evidence="9" id="KW-1185">Reference proteome</keyword>
<evidence type="ECO:0000256" key="4">
    <source>
        <dbReference type="ARBA" id="ARBA00022786"/>
    </source>
</evidence>
<dbReference type="GO" id="GO:0051301">
    <property type="term" value="P:cell division"/>
    <property type="evidence" value="ECO:0007669"/>
    <property type="project" value="UniProtKB-KW"/>
</dbReference>
<protein>
    <recommendedName>
        <fullName evidence="1">Anaphase-promoting complex subunit 2</fullName>
    </recommendedName>
</protein>
<dbReference type="OrthoDB" id="5581181at2759"/>
<evidence type="ECO:0000259" key="7">
    <source>
        <dbReference type="PROSITE" id="PS50069"/>
    </source>
</evidence>
<dbReference type="HOGENOM" id="CLU_007149_4_2_1"/>
<dbReference type="InterPro" id="IPR057975">
    <property type="entry name" value="TPR_ANAPC2"/>
</dbReference>
<evidence type="ECO:0000256" key="6">
    <source>
        <dbReference type="PROSITE-ProRule" id="PRU00330"/>
    </source>
</evidence>
<dbReference type="AlphaFoldDB" id="A0A0C9ZB36"/>
<feature type="domain" description="Cullin family profile" evidence="7">
    <location>
        <begin position="402"/>
        <end position="610"/>
    </location>
</feature>
<dbReference type="InParanoid" id="A0A0C9ZB36"/>
<keyword evidence="5" id="KW-0131">Cell cycle</keyword>
<accession>A0A0C9ZB36</accession>
<dbReference type="EMBL" id="KN835708">
    <property type="protein sequence ID" value="KIK34755.1"/>
    <property type="molecule type" value="Genomic_DNA"/>
</dbReference>